<gene>
    <name evidence="1" type="ORF">M408DRAFT_328972</name>
</gene>
<dbReference type="HOGENOM" id="CLU_3107893_0_0_1"/>
<reference evidence="1 2" key="1">
    <citation type="submission" date="2014-04" db="EMBL/GenBank/DDBJ databases">
        <authorList>
            <consortium name="DOE Joint Genome Institute"/>
            <person name="Kuo A."/>
            <person name="Zuccaro A."/>
            <person name="Kohler A."/>
            <person name="Nagy L.G."/>
            <person name="Floudas D."/>
            <person name="Copeland A."/>
            <person name="Barry K.W."/>
            <person name="Cichocki N."/>
            <person name="Veneault-Fourrey C."/>
            <person name="LaButti K."/>
            <person name="Lindquist E.A."/>
            <person name="Lipzen A."/>
            <person name="Lundell T."/>
            <person name="Morin E."/>
            <person name="Murat C."/>
            <person name="Sun H."/>
            <person name="Tunlid A."/>
            <person name="Henrissat B."/>
            <person name="Grigoriev I.V."/>
            <person name="Hibbett D.S."/>
            <person name="Martin F."/>
            <person name="Nordberg H.P."/>
            <person name="Cantor M.N."/>
            <person name="Hua S.X."/>
        </authorList>
    </citation>
    <scope>NUCLEOTIDE SEQUENCE [LARGE SCALE GENOMIC DNA]</scope>
    <source>
        <strain evidence="1 2">MAFF 305830</strain>
    </source>
</reference>
<evidence type="ECO:0000313" key="2">
    <source>
        <dbReference type="Proteomes" id="UP000054097"/>
    </source>
</evidence>
<keyword evidence="2" id="KW-1185">Reference proteome</keyword>
<protein>
    <submittedName>
        <fullName evidence="1">Uncharacterized protein</fullName>
    </submittedName>
</protein>
<organism evidence="1 2">
    <name type="scientific">Serendipita vermifera MAFF 305830</name>
    <dbReference type="NCBI Taxonomy" id="933852"/>
    <lineage>
        <taxon>Eukaryota</taxon>
        <taxon>Fungi</taxon>
        <taxon>Dikarya</taxon>
        <taxon>Basidiomycota</taxon>
        <taxon>Agaricomycotina</taxon>
        <taxon>Agaricomycetes</taxon>
        <taxon>Sebacinales</taxon>
        <taxon>Serendipitaceae</taxon>
        <taxon>Serendipita</taxon>
    </lineage>
</organism>
<evidence type="ECO:0000313" key="1">
    <source>
        <dbReference type="EMBL" id="KIM29338.1"/>
    </source>
</evidence>
<sequence>MGHVWLGFWKEDQNTGLIGNLTEYRLVSPLIGCYKLQSVYTDIGPPPFDMD</sequence>
<proteinExistence type="predicted"/>
<dbReference type="AlphaFoldDB" id="A0A0C2WT61"/>
<name>A0A0C2WT61_SERVB</name>
<dbReference type="EMBL" id="KN824289">
    <property type="protein sequence ID" value="KIM29338.1"/>
    <property type="molecule type" value="Genomic_DNA"/>
</dbReference>
<reference evidence="2" key="2">
    <citation type="submission" date="2015-01" db="EMBL/GenBank/DDBJ databases">
        <title>Evolutionary Origins and Diversification of the Mycorrhizal Mutualists.</title>
        <authorList>
            <consortium name="DOE Joint Genome Institute"/>
            <consortium name="Mycorrhizal Genomics Consortium"/>
            <person name="Kohler A."/>
            <person name="Kuo A."/>
            <person name="Nagy L.G."/>
            <person name="Floudas D."/>
            <person name="Copeland A."/>
            <person name="Barry K.W."/>
            <person name="Cichocki N."/>
            <person name="Veneault-Fourrey C."/>
            <person name="LaButti K."/>
            <person name="Lindquist E.A."/>
            <person name="Lipzen A."/>
            <person name="Lundell T."/>
            <person name="Morin E."/>
            <person name="Murat C."/>
            <person name="Riley R."/>
            <person name="Ohm R."/>
            <person name="Sun H."/>
            <person name="Tunlid A."/>
            <person name="Henrissat B."/>
            <person name="Grigoriev I.V."/>
            <person name="Hibbett D.S."/>
            <person name="Martin F."/>
        </authorList>
    </citation>
    <scope>NUCLEOTIDE SEQUENCE [LARGE SCALE GENOMIC DNA]</scope>
    <source>
        <strain evidence="2">MAFF 305830</strain>
    </source>
</reference>
<accession>A0A0C2WT61</accession>
<dbReference type="Proteomes" id="UP000054097">
    <property type="component" value="Unassembled WGS sequence"/>
</dbReference>